<feature type="coiled-coil region" evidence="4">
    <location>
        <begin position="954"/>
        <end position="1117"/>
    </location>
</feature>
<name>A0A9D4KG87_DREPO</name>
<dbReference type="OrthoDB" id="419631at2759"/>
<accession>A0A9D4KG87</accession>
<evidence type="ECO:0000256" key="2">
    <source>
        <dbReference type="ARBA" id="ARBA00022490"/>
    </source>
</evidence>
<keyword evidence="3" id="KW-0206">Cytoskeleton</keyword>
<feature type="region of interest" description="Disordered" evidence="5">
    <location>
        <begin position="1196"/>
        <end position="1231"/>
    </location>
</feature>
<dbReference type="Pfam" id="PF15905">
    <property type="entry name" value="HMMR_N"/>
    <property type="match status" value="1"/>
</dbReference>
<dbReference type="Gene3D" id="1.10.287.1490">
    <property type="match status" value="2"/>
</dbReference>
<keyword evidence="8" id="KW-1185">Reference proteome</keyword>
<dbReference type="AlphaFoldDB" id="A0A9D4KG87"/>
<feature type="coiled-coil region" evidence="4">
    <location>
        <begin position="1162"/>
        <end position="1196"/>
    </location>
</feature>
<comment type="subcellular location">
    <subcellularLocation>
        <location evidence="1">Cytoplasm</location>
        <location evidence="1">Cytoskeleton</location>
        <location evidence="1">Spindle</location>
    </subcellularLocation>
</comment>
<sequence length="1231" mass="141899">MSFPRANIKRFNENNGCAPPPGTYDPKLKDKAAGGVVDKTERFKAPKVDQRTFADPENVSTVSASTPAKKALNLGGSSTRKASTSADSSQIKDLEKEIRRLLTERSDKERQLSLKEDSLRKLEGRLHNTQLEKTALQARIVSAEKELNEAKKATELLKTKVSGSENWAKKHEEVQAEVASLLGQVRDKEAEILRLQGELTVALATLVDEVTWFEASLETLEKALLPKDSEGRCVELRVDGTVSPILQNKTDIMEFKDEKLSTENRLSLIKTHYQGLHERTGAIISHLEAKSGSLKVQYTILISENMRLQDALGDVQARLQDAVSEKCALERHRDEVFEAKCTMEVQVHQLAEKNTAANENLKKLTVNIEELQMSKSTLQEQFTELKLVHETACKDSAAKIKYLEDRETIVCETTSSLHERIVELQAENEDLAATLKETSELLCKTKEENCQLKNMLKVAESEWQAEKKQFLIQVEELVFEKSKMEGELTESENKVKLLECDIVDQKAFTEEQIEALNNQLKEEQEEFVQLKNKLGDLVYEKSQLHMEIGHLEAQMKIMKSECEETKSEADKAVVSLHDRVVTLEKESETFQTKVSVLQNENETLQSTLEKFQVDFDEYSTKSMTERDEAQSKIVELSEQVGALTEQREKLSKDLDEWQLEKTELDMEIATLQGRVKVLEMEKTELQEDYETRLGERDRELVRVQGDYETLLGDRDRELVRVQGDYETRLGERDRELVRVQGDYETRLGDRDRELVRVQGDYETRLGERDRELVRVQEERLQLERNMEQYGIDLLSNAGHLRTVQEQLQGKLTELQTLEEDHKQLKANIAEKEECLSRVQSELTALQQSCESNTFKLEKSGADNKQLQERLNEKETSLSSVQAELIDLQKSYDMKCVEVQDQLGEVERLSDQLQTQGEKYEDLDCRYQQTRADFIRRCDERDELFRKNEAKDASLQLMSRQLLDIQAEVKEAQAALEEKTKENDSLKSQMMDKEVELVSANQKVSNYKQQIEDYKEHLQSKSDECDDLQMKCEEMDVELSMAAREAVDLHERVDALRKETEQGEVEKTEIVSRYEKELSELREQVMCISSTRQLEEDLDKYRRLYEELQAKVEPFMEQLDAFQLEKNMLLGQTRDTQAEMAKLGRDYALLLGNQNQKQKIKHVAKLKEEYGEMKKENFALRDQVEKLKRQVRKMEDKVAPRRFDLSKPFAGSKENLSNTSVAKSPLKEVNRK</sequence>
<feature type="coiled-coil region" evidence="4">
    <location>
        <begin position="91"/>
        <end position="198"/>
    </location>
</feature>
<protein>
    <recommendedName>
        <fullName evidence="6">Hyaluronan-mediated motility receptor C-terminal domain-containing protein</fullName>
    </recommendedName>
</protein>
<gene>
    <name evidence="7" type="ORF">DPMN_112311</name>
</gene>
<feature type="coiled-coil region" evidence="4">
    <location>
        <begin position="474"/>
        <end position="688"/>
    </location>
</feature>
<feature type="coiled-coil region" evidence="4">
    <location>
        <begin position="765"/>
        <end position="925"/>
    </location>
</feature>
<evidence type="ECO:0000256" key="4">
    <source>
        <dbReference type="SAM" id="Coils"/>
    </source>
</evidence>
<keyword evidence="4" id="KW-0175">Coiled coil</keyword>
<organism evidence="7 8">
    <name type="scientific">Dreissena polymorpha</name>
    <name type="common">Zebra mussel</name>
    <name type="synonym">Mytilus polymorpha</name>
    <dbReference type="NCBI Taxonomy" id="45954"/>
    <lineage>
        <taxon>Eukaryota</taxon>
        <taxon>Metazoa</taxon>
        <taxon>Spiralia</taxon>
        <taxon>Lophotrochozoa</taxon>
        <taxon>Mollusca</taxon>
        <taxon>Bivalvia</taxon>
        <taxon>Autobranchia</taxon>
        <taxon>Heteroconchia</taxon>
        <taxon>Euheterodonta</taxon>
        <taxon>Imparidentia</taxon>
        <taxon>Neoheterodontei</taxon>
        <taxon>Myida</taxon>
        <taxon>Dreissenoidea</taxon>
        <taxon>Dreissenidae</taxon>
        <taxon>Dreissena</taxon>
    </lineage>
</organism>
<dbReference type="GO" id="GO:0005819">
    <property type="term" value="C:spindle"/>
    <property type="evidence" value="ECO:0007669"/>
    <property type="project" value="UniProtKB-SubCell"/>
</dbReference>
<feature type="region of interest" description="Disordered" evidence="5">
    <location>
        <begin position="1"/>
        <end position="90"/>
    </location>
</feature>
<evidence type="ECO:0000256" key="1">
    <source>
        <dbReference type="ARBA" id="ARBA00004186"/>
    </source>
</evidence>
<dbReference type="GO" id="GO:0016020">
    <property type="term" value="C:membrane"/>
    <property type="evidence" value="ECO:0007669"/>
    <property type="project" value="TreeGrafter"/>
</dbReference>
<dbReference type="GO" id="GO:0005540">
    <property type="term" value="F:hyaluronic acid binding"/>
    <property type="evidence" value="ECO:0007669"/>
    <property type="project" value="InterPro"/>
</dbReference>
<evidence type="ECO:0000256" key="5">
    <source>
        <dbReference type="SAM" id="MobiDB-lite"/>
    </source>
</evidence>
<feature type="domain" description="Hyaluronan-mediated motility receptor C-terminal" evidence="6">
    <location>
        <begin position="1088"/>
        <end position="1226"/>
    </location>
</feature>
<comment type="caution">
    <text evidence="7">The sequence shown here is derived from an EMBL/GenBank/DDBJ whole genome shotgun (WGS) entry which is preliminary data.</text>
</comment>
<dbReference type="PANTHER" id="PTHR18956">
    <property type="entry name" value="HYALURONAN MEDIATED MOTILITY RECEPTOR"/>
    <property type="match status" value="1"/>
</dbReference>
<dbReference type="EMBL" id="JAIWYP010000004">
    <property type="protein sequence ID" value="KAH3838894.1"/>
    <property type="molecule type" value="Genomic_DNA"/>
</dbReference>
<evidence type="ECO:0000256" key="3">
    <source>
        <dbReference type="ARBA" id="ARBA00023212"/>
    </source>
</evidence>
<feature type="coiled-coil region" evidence="4">
    <location>
        <begin position="347"/>
        <end position="388"/>
    </location>
</feature>
<proteinExistence type="predicted"/>
<dbReference type="PANTHER" id="PTHR18956:SF6">
    <property type="entry name" value="HYALURONAN MEDIATED MOTILITY RECEPTOR"/>
    <property type="match status" value="1"/>
</dbReference>
<evidence type="ECO:0000259" key="6">
    <source>
        <dbReference type="Pfam" id="PF15908"/>
    </source>
</evidence>
<dbReference type="Pfam" id="PF15908">
    <property type="entry name" value="HMMR_C"/>
    <property type="match status" value="1"/>
</dbReference>
<feature type="compositionally biased region" description="Polar residues" evidence="5">
    <location>
        <begin position="75"/>
        <end position="89"/>
    </location>
</feature>
<reference evidence="7" key="2">
    <citation type="submission" date="2020-11" db="EMBL/GenBank/DDBJ databases">
        <authorList>
            <person name="McCartney M.A."/>
            <person name="Auch B."/>
            <person name="Kono T."/>
            <person name="Mallez S."/>
            <person name="Becker A."/>
            <person name="Gohl D.M."/>
            <person name="Silverstein K.A.T."/>
            <person name="Koren S."/>
            <person name="Bechman K.B."/>
            <person name="Herman A."/>
            <person name="Abrahante J.E."/>
            <person name="Garbe J."/>
        </authorList>
    </citation>
    <scope>NUCLEOTIDE SEQUENCE</scope>
    <source>
        <strain evidence="7">Duluth1</strain>
        <tissue evidence="7">Whole animal</tissue>
    </source>
</reference>
<dbReference type="Proteomes" id="UP000828390">
    <property type="component" value="Unassembled WGS sequence"/>
</dbReference>
<dbReference type="InterPro" id="IPR026203">
    <property type="entry name" value="IHABP"/>
</dbReference>
<feature type="compositionally biased region" description="Basic and acidic residues" evidence="5">
    <location>
        <begin position="26"/>
        <end position="54"/>
    </location>
</feature>
<reference evidence="7" key="1">
    <citation type="journal article" date="2019" name="bioRxiv">
        <title>The Genome of the Zebra Mussel, Dreissena polymorpha: A Resource for Invasive Species Research.</title>
        <authorList>
            <person name="McCartney M.A."/>
            <person name="Auch B."/>
            <person name="Kono T."/>
            <person name="Mallez S."/>
            <person name="Zhang Y."/>
            <person name="Obille A."/>
            <person name="Becker A."/>
            <person name="Abrahante J.E."/>
            <person name="Garbe J."/>
            <person name="Badalamenti J.P."/>
            <person name="Herman A."/>
            <person name="Mangelson H."/>
            <person name="Liachko I."/>
            <person name="Sullivan S."/>
            <person name="Sone E.D."/>
            <person name="Koren S."/>
            <person name="Silverstein K.A.T."/>
            <person name="Beckman K.B."/>
            <person name="Gohl D.M."/>
        </authorList>
    </citation>
    <scope>NUCLEOTIDE SEQUENCE</scope>
    <source>
        <strain evidence="7">Duluth1</strain>
        <tissue evidence="7">Whole animal</tissue>
    </source>
</reference>
<dbReference type="InterPro" id="IPR031794">
    <property type="entry name" value="HMMR_C"/>
</dbReference>
<evidence type="ECO:0000313" key="8">
    <source>
        <dbReference type="Proteomes" id="UP000828390"/>
    </source>
</evidence>
<evidence type="ECO:0000313" key="7">
    <source>
        <dbReference type="EMBL" id="KAH3838894.1"/>
    </source>
</evidence>
<keyword evidence="2" id="KW-0963">Cytoplasm</keyword>